<dbReference type="PROSITE" id="PS00375">
    <property type="entry name" value="UDPGT"/>
    <property type="match status" value="1"/>
</dbReference>
<evidence type="ECO:0000313" key="7">
    <source>
        <dbReference type="Proteomes" id="UP001652660"/>
    </source>
</evidence>
<comment type="similarity">
    <text evidence="1 4">Belongs to the UDP-glycosyltransferase family.</text>
</comment>
<dbReference type="InterPro" id="IPR058980">
    <property type="entry name" value="Glyco_transf_N"/>
</dbReference>
<feature type="domain" description="Glycosyltransferase N-terminal" evidence="6">
    <location>
        <begin position="91"/>
        <end position="324"/>
    </location>
</feature>
<dbReference type="Proteomes" id="UP001652660">
    <property type="component" value="Chromosome 11e"/>
</dbReference>
<evidence type="ECO:0000256" key="5">
    <source>
        <dbReference type="RuleBase" id="RU362057"/>
    </source>
</evidence>
<evidence type="ECO:0000313" key="8">
    <source>
        <dbReference type="RefSeq" id="XP_027099515.1"/>
    </source>
</evidence>
<name>A0A6P6VA86_COFAR</name>
<dbReference type="FunFam" id="3.40.50.2000:FF:000060">
    <property type="entry name" value="Glycosyltransferase"/>
    <property type="match status" value="1"/>
</dbReference>
<evidence type="ECO:0000256" key="1">
    <source>
        <dbReference type="ARBA" id="ARBA00009995"/>
    </source>
</evidence>
<dbReference type="RefSeq" id="XP_027099515.1">
    <property type="nucleotide sequence ID" value="XM_027243714.2"/>
</dbReference>
<reference evidence="8" key="2">
    <citation type="submission" date="2025-08" db="UniProtKB">
        <authorList>
            <consortium name="RefSeq"/>
        </authorList>
    </citation>
    <scope>IDENTIFICATION</scope>
    <source>
        <tissue evidence="8">Leaves</tissue>
    </source>
</reference>
<dbReference type="Gene3D" id="3.40.50.2000">
    <property type="entry name" value="Glycogen Phosphorylase B"/>
    <property type="match status" value="2"/>
</dbReference>
<reference evidence="7" key="1">
    <citation type="journal article" date="2025" name="Foods">
        <title>Unveiling the Microbial Signatures of Arabica Coffee Cherries: Insights into Ripeness Specific Diversity, Functional Traits, and Implications for Quality and Safety.</title>
        <authorList>
            <consortium name="RefSeq"/>
            <person name="Tenea G.N."/>
            <person name="Cifuentes V."/>
            <person name="Reyes P."/>
            <person name="Cevallos-Vallejos M."/>
        </authorList>
    </citation>
    <scope>NUCLEOTIDE SEQUENCE [LARGE SCALE GENOMIC DNA]</scope>
</reference>
<organism evidence="7 8">
    <name type="scientific">Coffea arabica</name>
    <name type="common">Arabian coffee</name>
    <dbReference type="NCBI Taxonomy" id="13443"/>
    <lineage>
        <taxon>Eukaryota</taxon>
        <taxon>Viridiplantae</taxon>
        <taxon>Streptophyta</taxon>
        <taxon>Embryophyta</taxon>
        <taxon>Tracheophyta</taxon>
        <taxon>Spermatophyta</taxon>
        <taxon>Magnoliopsida</taxon>
        <taxon>eudicotyledons</taxon>
        <taxon>Gunneridae</taxon>
        <taxon>Pentapetalae</taxon>
        <taxon>asterids</taxon>
        <taxon>lamiids</taxon>
        <taxon>Gentianales</taxon>
        <taxon>Rubiaceae</taxon>
        <taxon>Ixoroideae</taxon>
        <taxon>Gardenieae complex</taxon>
        <taxon>Bertiereae - Coffeeae clade</taxon>
        <taxon>Coffeeae</taxon>
        <taxon>Coffea</taxon>
    </lineage>
</organism>
<proteinExistence type="inferred from homology"/>
<dbReference type="CDD" id="cd03784">
    <property type="entry name" value="GT1_Gtf-like"/>
    <property type="match status" value="1"/>
</dbReference>
<dbReference type="EC" id="2.4.1.-" evidence="5"/>
<evidence type="ECO:0000256" key="4">
    <source>
        <dbReference type="RuleBase" id="RU003718"/>
    </source>
</evidence>
<evidence type="ECO:0000259" key="6">
    <source>
        <dbReference type="Pfam" id="PF26168"/>
    </source>
</evidence>
<dbReference type="Pfam" id="PF26168">
    <property type="entry name" value="Glyco_transf_N"/>
    <property type="match status" value="1"/>
</dbReference>
<keyword evidence="2 4" id="KW-0328">Glycosyltransferase</keyword>
<gene>
    <name evidence="8" type="primary">LOC113718799</name>
</gene>
<keyword evidence="7" id="KW-1185">Reference proteome</keyword>
<dbReference type="PANTHER" id="PTHR48044:SF39">
    <property type="entry name" value="GLYCOSYLTRANSFERASE"/>
    <property type="match status" value="1"/>
</dbReference>
<dbReference type="InterPro" id="IPR002213">
    <property type="entry name" value="UDP_glucos_trans"/>
</dbReference>
<dbReference type="GO" id="GO:0016138">
    <property type="term" value="P:glycoside biosynthetic process"/>
    <property type="evidence" value="ECO:0007669"/>
    <property type="project" value="UniProtKB-ARBA"/>
</dbReference>
<dbReference type="GO" id="GO:0008194">
    <property type="term" value="F:UDP-glycosyltransferase activity"/>
    <property type="evidence" value="ECO:0007669"/>
    <property type="project" value="InterPro"/>
</dbReference>
<sequence length="540" mass="61530">MYSSFVFPRQSLTPGIQPTLVSSHSMSRMNVNVNVNVLPIANVRYLFTSSPASYNTPFKNQDNPYAHTIPTILSSMEETSKKIHTPPRFRVLMFPWLAHGHISPFLELSKRLAKNNFQIYFCSTEVNLNFINKNKTLDEYFSDHSMELVLLDLPDMPELPRHNHTTKNLPLHLKSTLKIVFYMGKTNFQNILNTLKPDLLIYDVFQPWASELAALNHIPSVHFVTCGAVNMSFFYHCLKYGFSGFNETYPFPSIFMRDYEINRMAAIAQGSSTIEPQEAQLSPKCFELSSDIILVKSWRGIEGKYIDHLSLSCGKKVLALGPLHEPEDDTKEEENNSHIIKFLNTKDQSSVVYVSFGSEYFLSQEEREEMAYGLELSNAYFIWVIRFPVGNAITLEEALPEGFLERVKERGLVVNGWAPQVKILGHPSTGGFVSHCGWNSVIESIYYGVPLLALPMLYDQFINARLAVEIGVGIEILKDEDGQIKRDEVTKVINKVVVEKKEGELQREKARELTKKLREEGEGELLEAVEKLRLLCSKNK</sequence>
<dbReference type="SUPFAM" id="SSF53756">
    <property type="entry name" value="UDP-Glycosyltransferase/glycogen phosphorylase"/>
    <property type="match status" value="1"/>
</dbReference>
<dbReference type="PANTHER" id="PTHR48044">
    <property type="entry name" value="GLYCOSYLTRANSFERASE"/>
    <property type="match status" value="1"/>
</dbReference>
<keyword evidence="3 4" id="KW-0808">Transferase</keyword>
<protein>
    <recommendedName>
        <fullName evidence="5">Glycosyltransferase</fullName>
        <ecNumber evidence="5">2.4.1.-</ecNumber>
    </recommendedName>
</protein>
<dbReference type="Pfam" id="PF00201">
    <property type="entry name" value="UDPGT"/>
    <property type="match status" value="1"/>
</dbReference>
<dbReference type="InterPro" id="IPR035595">
    <property type="entry name" value="UDP_glycos_trans_CS"/>
</dbReference>
<accession>A0A6P6VA86</accession>
<evidence type="ECO:0000256" key="3">
    <source>
        <dbReference type="ARBA" id="ARBA00022679"/>
    </source>
</evidence>
<dbReference type="OrthoDB" id="5835829at2759"/>
<dbReference type="GeneID" id="113718799"/>
<evidence type="ECO:0000256" key="2">
    <source>
        <dbReference type="ARBA" id="ARBA00022676"/>
    </source>
</evidence>
<dbReference type="AlphaFoldDB" id="A0A6P6VA86"/>